<gene>
    <name evidence="1" type="ORF">WMY93_022489</name>
</gene>
<reference evidence="2" key="1">
    <citation type="submission" date="2024-04" db="EMBL/GenBank/DDBJ databases">
        <title>Salinicola lusitanus LLJ914,a marine bacterium isolated from the Okinawa Trough.</title>
        <authorList>
            <person name="Li J."/>
        </authorList>
    </citation>
    <scope>NUCLEOTIDE SEQUENCE [LARGE SCALE GENOMIC DNA]</scope>
</reference>
<name>A0AAW0NHA1_9GOBI</name>
<dbReference type="EMBL" id="JBBPFD010000016">
    <property type="protein sequence ID" value="KAK7893337.1"/>
    <property type="molecule type" value="Genomic_DNA"/>
</dbReference>
<evidence type="ECO:0000313" key="1">
    <source>
        <dbReference type="EMBL" id="KAK7893337.1"/>
    </source>
</evidence>
<comment type="caution">
    <text evidence="1">The sequence shown here is derived from an EMBL/GenBank/DDBJ whole genome shotgun (WGS) entry which is preliminary data.</text>
</comment>
<proteinExistence type="predicted"/>
<accession>A0AAW0NHA1</accession>
<evidence type="ECO:0008006" key="3">
    <source>
        <dbReference type="Google" id="ProtNLM"/>
    </source>
</evidence>
<dbReference type="SUPFAM" id="SSF53098">
    <property type="entry name" value="Ribonuclease H-like"/>
    <property type="match status" value="1"/>
</dbReference>
<keyword evidence="2" id="KW-1185">Reference proteome</keyword>
<dbReference type="AlphaFoldDB" id="A0AAW0NHA1"/>
<organism evidence="1 2">
    <name type="scientific">Mugilogobius chulae</name>
    <name type="common">yellowstripe goby</name>
    <dbReference type="NCBI Taxonomy" id="88201"/>
    <lineage>
        <taxon>Eukaryota</taxon>
        <taxon>Metazoa</taxon>
        <taxon>Chordata</taxon>
        <taxon>Craniata</taxon>
        <taxon>Vertebrata</taxon>
        <taxon>Euteleostomi</taxon>
        <taxon>Actinopterygii</taxon>
        <taxon>Neopterygii</taxon>
        <taxon>Teleostei</taxon>
        <taxon>Neoteleostei</taxon>
        <taxon>Acanthomorphata</taxon>
        <taxon>Gobiaria</taxon>
        <taxon>Gobiiformes</taxon>
        <taxon>Gobioidei</taxon>
        <taxon>Gobiidae</taxon>
        <taxon>Gobionellinae</taxon>
        <taxon>Mugilogobius</taxon>
    </lineage>
</organism>
<protein>
    <recommendedName>
        <fullName evidence="3">HAT C-terminal dimerisation domain-containing protein</fullName>
    </recommendedName>
</protein>
<evidence type="ECO:0000313" key="2">
    <source>
        <dbReference type="Proteomes" id="UP001460270"/>
    </source>
</evidence>
<sequence>MPLQLCALLKWPRSLCPKKKTPTVSVVAPLISQLSQGAVVKTSDSAVTRDIKHAIAEDLGKRYPDKTFLRMASALDPRFKALPFLSEEEQDNTFTIVATEAARMSEKNDHITPIQEPADPEVGEPPCKRKDCALSDLFGETFSLPKRQDCQKMSPYNQAMNEVRGYREAEPIELSGTSVAAERVFSTAEVIPIKCAAVSCSRNPIRPFPLFVALNKWISPTSPSTNANLLSYYMSCHELCFHRQP</sequence>
<dbReference type="Proteomes" id="UP001460270">
    <property type="component" value="Unassembled WGS sequence"/>
</dbReference>
<dbReference type="InterPro" id="IPR012337">
    <property type="entry name" value="RNaseH-like_sf"/>
</dbReference>